<proteinExistence type="inferred from homology"/>
<dbReference type="InterPro" id="IPR050884">
    <property type="entry name" value="CNP_phosphodiesterase-III"/>
</dbReference>
<dbReference type="PANTHER" id="PTHR42988">
    <property type="entry name" value="PHOSPHOHYDROLASE"/>
    <property type="match status" value="1"/>
</dbReference>
<dbReference type="GO" id="GO:0046872">
    <property type="term" value="F:metal ion binding"/>
    <property type="evidence" value="ECO:0007669"/>
    <property type="project" value="UniProtKB-KW"/>
</dbReference>
<evidence type="ECO:0000256" key="2">
    <source>
        <dbReference type="ARBA" id="ARBA00022801"/>
    </source>
</evidence>
<evidence type="ECO:0000313" key="8">
    <source>
        <dbReference type="Proteomes" id="UP000309117"/>
    </source>
</evidence>
<evidence type="ECO:0000256" key="4">
    <source>
        <dbReference type="ARBA" id="ARBA00025742"/>
    </source>
</evidence>
<dbReference type="InterPro" id="IPR040869">
    <property type="entry name" value="CNP_C"/>
</dbReference>
<dbReference type="Gene3D" id="3.60.21.10">
    <property type="match status" value="1"/>
</dbReference>
<feature type="domain" description="Calcineurin-like phosphoesterase" evidence="5">
    <location>
        <begin position="9"/>
        <end position="251"/>
    </location>
</feature>
<name>A0A4S2BPD7_9LACO</name>
<sequence>MLTTNSHPKIYLLSDTHLIADELHDNGAAFQKMRDTSAGKDLDYQEIMLTAFVRKVLNDKPDAVIITGDLTFNGARRSGEKLTEIFAPLKRVGISFLPIPGNHDINDGWAREFEGEFQYRVSQITPQDWKELFARSYQVAADKDTHSLSYSVNLNNDYRLILADSNLYPETFSKTHPTTNGYLSPSRLAWIEKELQEARKHHQHILFFMHHNLYDHNAIINDSFTLDNASELQDLFRKYNVRATFSGHIHAQNIISAKTDCPSFDVASSCFSMCDQGYGVISLTSKELNYQHCSFDCTAFLTPEEMQQLPPCNFHDYLRHQFSKVNQLQMDKYQAKFDSKSDWQAATNLVNNLNWDFFTGKSNYDAVNKEEIKTSPAYQLLQQKLPMMINYADSLLSVSTNSQHINIKW</sequence>
<dbReference type="PIRSF" id="PIRSF034890">
    <property type="entry name" value="Pesteras_lmo2642"/>
    <property type="match status" value="1"/>
</dbReference>
<dbReference type="InterPro" id="IPR012365">
    <property type="entry name" value="Pesteras_lmo2642"/>
</dbReference>
<dbReference type="AlphaFoldDB" id="A0A4S2BPD7"/>
<dbReference type="InterPro" id="IPR004843">
    <property type="entry name" value="Calcineurin-like_PHP"/>
</dbReference>
<keyword evidence="3" id="KW-0408">Iron</keyword>
<protein>
    <submittedName>
        <fullName evidence="7">Metallophosphoesterase</fullName>
    </submittedName>
</protein>
<dbReference type="RefSeq" id="WP_135960367.1">
    <property type="nucleotide sequence ID" value="NZ_AQFR02000001.1"/>
</dbReference>
<dbReference type="GO" id="GO:0016787">
    <property type="term" value="F:hydrolase activity"/>
    <property type="evidence" value="ECO:0007669"/>
    <property type="project" value="UniProtKB-KW"/>
</dbReference>
<evidence type="ECO:0000256" key="3">
    <source>
        <dbReference type="ARBA" id="ARBA00023004"/>
    </source>
</evidence>
<dbReference type="EMBL" id="SRYV01000004">
    <property type="protein sequence ID" value="TGY16531.1"/>
    <property type="molecule type" value="Genomic_DNA"/>
</dbReference>
<evidence type="ECO:0000313" key="7">
    <source>
        <dbReference type="EMBL" id="TGY16531.1"/>
    </source>
</evidence>
<keyword evidence="2" id="KW-0378">Hydrolase</keyword>
<dbReference type="Pfam" id="PF17839">
    <property type="entry name" value="CNP_C_terminal"/>
    <property type="match status" value="1"/>
</dbReference>
<dbReference type="Proteomes" id="UP000309117">
    <property type="component" value="Unassembled WGS sequence"/>
</dbReference>
<organism evidence="7 8">
    <name type="scientific">Lactobacillus intestinalis</name>
    <dbReference type="NCBI Taxonomy" id="151781"/>
    <lineage>
        <taxon>Bacteria</taxon>
        <taxon>Bacillati</taxon>
        <taxon>Bacillota</taxon>
        <taxon>Bacilli</taxon>
        <taxon>Lactobacillales</taxon>
        <taxon>Lactobacillaceae</taxon>
        <taxon>Lactobacillus</taxon>
    </lineage>
</organism>
<evidence type="ECO:0000259" key="6">
    <source>
        <dbReference type="Pfam" id="PF17839"/>
    </source>
</evidence>
<dbReference type="Pfam" id="PF00149">
    <property type="entry name" value="Metallophos"/>
    <property type="match status" value="1"/>
</dbReference>
<dbReference type="SUPFAM" id="SSF56300">
    <property type="entry name" value="Metallo-dependent phosphatases"/>
    <property type="match status" value="1"/>
</dbReference>
<keyword evidence="1" id="KW-0479">Metal-binding</keyword>
<evidence type="ECO:0000259" key="5">
    <source>
        <dbReference type="Pfam" id="PF00149"/>
    </source>
</evidence>
<accession>A0A4S2BPD7</accession>
<gene>
    <name evidence="7" type="ORF">E5351_02900</name>
</gene>
<comment type="similarity">
    <text evidence="4">Belongs to the cyclic nucleotide phosphodiesterase class-III family.</text>
</comment>
<dbReference type="PANTHER" id="PTHR42988:SF2">
    <property type="entry name" value="CYCLIC NUCLEOTIDE PHOSPHODIESTERASE CBUA0032-RELATED"/>
    <property type="match status" value="1"/>
</dbReference>
<evidence type="ECO:0000256" key="1">
    <source>
        <dbReference type="ARBA" id="ARBA00022723"/>
    </source>
</evidence>
<comment type="caution">
    <text evidence="7">The sequence shown here is derived from an EMBL/GenBank/DDBJ whole genome shotgun (WGS) entry which is preliminary data.</text>
</comment>
<dbReference type="InterPro" id="IPR029052">
    <property type="entry name" value="Metallo-depent_PP-like"/>
</dbReference>
<feature type="domain" description="Cyclic nucleotide phosphodiesterase C-terminal" evidence="6">
    <location>
        <begin position="312"/>
        <end position="396"/>
    </location>
</feature>
<reference evidence="7 8" key="1">
    <citation type="submission" date="2019-04" db="EMBL/GenBank/DDBJ databases">
        <title>Microbes associate with the intestines of laboratory mice.</title>
        <authorList>
            <person name="Navarre W."/>
            <person name="Wong E."/>
            <person name="Huang K."/>
            <person name="Tropini C."/>
            <person name="Ng K."/>
            <person name="Yu B."/>
        </authorList>
    </citation>
    <scope>NUCLEOTIDE SEQUENCE [LARGE SCALE GENOMIC DNA]</scope>
    <source>
        <strain evidence="7 8">NM61_E11</strain>
    </source>
</reference>